<protein>
    <submittedName>
        <fullName evidence="1">Variant-specific surface protein</fullName>
    </submittedName>
</protein>
<dbReference type="Proteomes" id="UP000018040">
    <property type="component" value="Unassembled WGS sequence"/>
</dbReference>
<comment type="caution">
    <text evidence="1">The sequence shown here is derived from an EMBL/GenBank/DDBJ whole genome shotgun (WGS) entry which is preliminary data.</text>
</comment>
<organism evidence="1 2">
    <name type="scientific">Giardia intestinalis</name>
    <name type="common">Giardia lamblia</name>
    <dbReference type="NCBI Taxonomy" id="5741"/>
    <lineage>
        <taxon>Eukaryota</taxon>
        <taxon>Metamonada</taxon>
        <taxon>Diplomonadida</taxon>
        <taxon>Hexamitidae</taxon>
        <taxon>Giardiinae</taxon>
        <taxon>Giardia</taxon>
    </lineage>
</organism>
<sequence length="35" mass="3495">MLHGTHSGCSGMHGVTEVEGLCGAMGVMEDAEGGF</sequence>
<evidence type="ECO:0000313" key="1">
    <source>
        <dbReference type="EMBL" id="ESU41362.1"/>
    </source>
</evidence>
<gene>
    <name evidence="1" type="ORF">GSB_153540</name>
</gene>
<dbReference type="AlphaFoldDB" id="V6TSP6"/>
<reference evidence="2" key="1">
    <citation type="submission" date="2012-02" db="EMBL/GenBank/DDBJ databases">
        <title>Genome sequencing of Giardia lamblia Genotypes A2 and B isolates (DH and GS) and comparative analysis with the genomes of Genotypes A1 and E (WB and Pig).</title>
        <authorList>
            <person name="Adam R."/>
            <person name="Dahlstrom E."/>
            <person name="Martens C."/>
            <person name="Bruno D."/>
            <person name="Barbian K."/>
            <person name="Porcella S.F."/>
            <person name="Nash T."/>
        </authorList>
    </citation>
    <scope>NUCLEOTIDE SEQUENCE</scope>
    <source>
        <strain evidence="2">GS</strain>
    </source>
</reference>
<dbReference type="EMBL" id="AHHH01000131">
    <property type="protein sequence ID" value="ESU41362.1"/>
    <property type="molecule type" value="Genomic_DNA"/>
</dbReference>
<accession>V6TSP6</accession>
<name>V6TSP6_GIAIN</name>
<evidence type="ECO:0000313" key="2">
    <source>
        <dbReference type="Proteomes" id="UP000018040"/>
    </source>
</evidence>
<reference evidence="1 2" key="2">
    <citation type="journal article" date="2013" name="Genome Biol. Evol.">
        <title>Genome sequencing of Giardia lamblia genotypes A2 and B isolates (DH and GS) and comparative analysis with the genomes of genotypes A1 and E (WB and Pig).</title>
        <authorList>
            <person name="Adam R.D."/>
            <person name="Dahlstrom E.W."/>
            <person name="Martens C.A."/>
            <person name="Bruno D.P."/>
            <person name="Barbian K.D."/>
            <person name="Ricklefs S.M."/>
            <person name="Hernandez M.M."/>
            <person name="Narla N.P."/>
            <person name="Patel R.B."/>
            <person name="Porcella S.F."/>
            <person name="Nash T.E."/>
        </authorList>
    </citation>
    <scope>NUCLEOTIDE SEQUENCE [LARGE SCALE GENOMIC DNA]</scope>
    <source>
        <strain evidence="1 2">GS</strain>
    </source>
</reference>
<proteinExistence type="predicted"/>